<evidence type="ECO:0000313" key="15">
    <source>
        <dbReference type="EMBL" id="MBC5716505.1"/>
    </source>
</evidence>
<dbReference type="SUPFAM" id="SSF63380">
    <property type="entry name" value="Riboflavin synthase domain-like"/>
    <property type="match status" value="1"/>
</dbReference>
<evidence type="ECO:0000313" key="16">
    <source>
        <dbReference type="Proteomes" id="UP000602260"/>
    </source>
</evidence>
<keyword evidence="7 11" id="KW-0665">Pyrimidine biosynthesis</keyword>
<keyword evidence="10 11" id="KW-0411">Iron-sulfur</keyword>
<dbReference type="SUPFAM" id="SSF52343">
    <property type="entry name" value="Ferredoxin reductase-like, C-terminal NADP-linked domain"/>
    <property type="match status" value="1"/>
</dbReference>
<dbReference type="GO" id="GO:0051537">
    <property type="term" value="F:2 iron, 2 sulfur cluster binding"/>
    <property type="evidence" value="ECO:0007669"/>
    <property type="project" value="UniProtKB-KW"/>
</dbReference>
<evidence type="ECO:0000256" key="5">
    <source>
        <dbReference type="ARBA" id="ARBA00022723"/>
    </source>
</evidence>
<evidence type="ECO:0000259" key="14">
    <source>
        <dbReference type="PROSITE" id="PS51384"/>
    </source>
</evidence>
<evidence type="ECO:0000256" key="7">
    <source>
        <dbReference type="ARBA" id="ARBA00022975"/>
    </source>
</evidence>
<dbReference type="InterPro" id="IPR017938">
    <property type="entry name" value="Riboflavin_synthase-like_b-brl"/>
</dbReference>
<evidence type="ECO:0000256" key="10">
    <source>
        <dbReference type="ARBA" id="ARBA00023014"/>
    </source>
</evidence>
<evidence type="ECO:0000256" key="8">
    <source>
        <dbReference type="ARBA" id="ARBA00022982"/>
    </source>
</evidence>
<dbReference type="InterPro" id="IPR050353">
    <property type="entry name" value="PyrK_electron_transfer"/>
</dbReference>
<dbReference type="Gene3D" id="3.40.50.80">
    <property type="entry name" value="Nucleotide-binding domain of ferredoxin-NADP reductase (FNR) module"/>
    <property type="match status" value="1"/>
</dbReference>
<comment type="caution">
    <text evidence="11">Lacks conserved residue(s) required for the propagation of feature annotation.</text>
</comment>
<dbReference type="CDD" id="cd06218">
    <property type="entry name" value="DHOD_e_trans"/>
    <property type="match status" value="1"/>
</dbReference>
<dbReference type="Proteomes" id="UP000602260">
    <property type="component" value="Unassembled WGS sequence"/>
</dbReference>
<gene>
    <name evidence="11" type="primary">pyrK</name>
    <name evidence="15" type="ORF">H8S55_04065</name>
</gene>
<dbReference type="HAMAP" id="MF_01211">
    <property type="entry name" value="DHODB_Fe_S_bind"/>
    <property type="match status" value="1"/>
</dbReference>
<comment type="pathway">
    <text evidence="11">Pyrimidine metabolism; UMP biosynthesis via de novo pathway; orotate from (S)-dihydroorotate (NAD(+) route): step 1/1.</text>
</comment>
<dbReference type="InterPro" id="IPR012165">
    <property type="entry name" value="Cyt_c3_hydrogenase_gsu"/>
</dbReference>
<evidence type="ECO:0000256" key="13">
    <source>
        <dbReference type="PIRSR" id="PIRSR006816-2"/>
    </source>
</evidence>
<dbReference type="PANTHER" id="PTHR43513">
    <property type="entry name" value="DIHYDROOROTATE DEHYDROGENASE B (NAD(+)), ELECTRON TRANSFER SUBUNIT"/>
    <property type="match status" value="1"/>
</dbReference>
<dbReference type="GO" id="GO:0016491">
    <property type="term" value="F:oxidoreductase activity"/>
    <property type="evidence" value="ECO:0007669"/>
    <property type="project" value="InterPro"/>
</dbReference>
<keyword evidence="8 11" id="KW-0249">Electron transport</keyword>
<dbReference type="PROSITE" id="PS51384">
    <property type="entry name" value="FAD_FR"/>
    <property type="match status" value="1"/>
</dbReference>
<dbReference type="InterPro" id="IPR017927">
    <property type="entry name" value="FAD-bd_FR_type"/>
</dbReference>
<comment type="function">
    <text evidence="11">Responsible for channeling the electrons from the oxidation of dihydroorotate from the FMN redox center in the PyrD type B subunit to the ultimate electron acceptor NAD(+).</text>
</comment>
<evidence type="ECO:0000256" key="3">
    <source>
        <dbReference type="ARBA" id="ARBA00022630"/>
    </source>
</evidence>
<keyword evidence="3 11" id="KW-0285">Flavoprotein</keyword>
<evidence type="ECO:0000256" key="11">
    <source>
        <dbReference type="HAMAP-Rule" id="MF_01211"/>
    </source>
</evidence>
<proteinExistence type="inferred from homology"/>
<feature type="binding site" evidence="11 13">
    <location>
        <position position="227"/>
    </location>
    <ligand>
        <name>[2Fe-2S] cluster</name>
        <dbReference type="ChEBI" id="CHEBI:190135"/>
    </ligand>
</feature>
<dbReference type="PANTHER" id="PTHR43513:SF3">
    <property type="entry name" value="DIHYDROOROTATE DEHYDROGENASE B (NAD(+)), ELECTRON TRANSFER SUBUNIT-RELATED"/>
    <property type="match status" value="1"/>
</dbReference>
<comment type="cofactor">
    <cofactor evidence="13">
        <name>[2Fe-2S] cluster</name>
        <dbReference type="ChEBI" id="CHEBI:190135"/>
    </cofactor>
    <text evidence="13">Binds 1 [2Fe-2S] cluster per subunit.</text>
</comment>
<comment type="caution">
    <text evidence="15">The sequence shown here is derived from an EMBL/GenBank/DDBJ whole genome shotgun (WGS) entry which is preliminary data.</text>
</comment>
<reference evidence="15" key="1">
    <citation type="submission" date="2020-08" db="EMBL/GenBank/DDBJ databases">
        <title>Genome public.</title>
        <authorList>
            <person name="Liu C."/>
            <person name="Sun Q."/>
        </authorList>
    </citation>
    <scope>NUCLEOTIDE SEQUENCE</scope>
    <source>
        <strain evidence="15">BX5</strain>
    </source>
</reference>
<evidence type="ECO:0000256" key="1">
    <source>
        <dbReference type="ARBA" id="ARBA00006422"/>
    </source>
</evidence>
<accession>A0A8J6M9P2</accession>
<dbReference type="EMBL" id="JACOPN010000002">
    <property type="protein sequence ID" value="MBC5716505.1"/>
    <property type="molecule type" value="Genomic_DNA"/>
</dbReference>
<comment type="cofactor">
    <cofactor evidence="11">
        <name>[2Fe-2S] cluster</name>
        <dbReference type="ChEBI" id="CHEBI:190135"/>
    </cofactor>
    <text evidence="11">Binds 1 [2Fe-2S] cluster per subunit.</text>
</comment>
<evidence type="ECO:0000256" key="12">
    <source>
        <dbReference type="PIRSR" id="PIRSR006816-1"/>
    </source>
</evidence>
<dbReference type="Gene3D" id="2.10.240.10">
    <property type="entry name" value="Dihydroorotate dehydrogenase, electron transfer subunit"/>
    <property type="match status" value="1"/>
</dbReference>
<dbReference type="InterPro" id="IPR019480">
    <property type="entry name" value="Dihydroorotate_DH_Fe-S-bd"/>
</dbReference>
<keyword evidence="9 11" id="KW-0408">Iron</keyword>
<organism evidence="15 16">
    <name type="scientific">Flintibacter faecis</name>
    <dbReference type="NCBI Taxonomy" id="2763047"/>
    <lineage>
        <taxon>Bacteria</taxon>
        <taxon>Bacillati</taxon>
        <taxon>Bacillota</taxon>
        <taxon>Clostridia</taxon>
        <taxon>Eubacteriales</taxon>
        <taxon>Flintibacter</taxon>
    </lineage>
</organism>
<evidence type="ECO:0000256" key="9">
    <source>
        <dbReference type="ARBA" id="ARBA00023004"/>
    </source>
</evidence>
<sequence>MKVERKCTIVAREEMGDAIYLVLEAGDMVRTSYAGPGQFVHVKCGEGLLLRRPISVCSCQEDVPNDLIAIAFEVRGDGTRWLAQRKVGDTLDVMGLLGNGFSIKPKGRYLLVGGGIGIPPMRGCAQATEGRSTAILGGRSKDKIILQSCFNDECAKVLIATDDGSLGHHGFVDALVRQELEQDKNYDGVLACGPKPMLRNVANVAQEFGIPCQVSMEERMGCGVGACLVCACDMADGSRKHVCKDGPVFDSKEVDWNA</sequence>
<dbReference type="Gene3D" id="2.40.30.10">
    <property type="entry name" value="Translation factors"/>
    <property type="match status" value="1"/>
</dbReference>
<keyword evidence="6 11" id="KW-0274">FAD</keyword>
<dbReference type="InterPro" id="IPR039261">
    <property type="entry name" value="FNR_nucleotide-bd"/>
</dbReference>
<protein>
    <recommendedName>
        <fullName evidence="11">Dihydroorotate dehydrogenase B (NAD(+)), electron transfer subunit</fullName>
    </recommendedName>
    <alternativeName>
        <fullName evidence="11">Dihydroorotate oxidase B, electron transfer subunit</fullName>
    </alternativeName>
</protein>
<dbReference type="GO" id="GO:0050660">
    <property type="term" value="F:flavin adenine dinucleotide binding"/>
    <property type="evidence" value="ECO:0007669"/>
    <property type="project" value="InterPro"/>
</dbReference>
<feature type="binding site" evidence="11 12">
    <location>
        <begin position="52"/>
        <end position="55"/>
    </location>
    <ligand>
        <name>FAD</name>
        <dbReference type="ChEBI" id="CHEBI:57692"/>
    </ligand>
</feature>
<dbReference type="UniPathway" id="UPA00070">
    <property type="reaction ID" value="UER00945"/>
</dbReference>
<dbReference type="RefSeq" id="WP_186877936.1">
    <property type="nucleotide sequence ID" value="NZ_JACOPN010000002.1"/>
</dbReference>
<comment type="subunit">
    <text evidence="11">Heterotetramer of 2 PyrK and 2 PyrD type B subunits.</text>
</comment>
<feature type="binding site" evidence="11 13">
    <location>
        <position position="230"/>
    </location>
    <ligand>
        <name>[2Fe-2S] cluster</name>
        <dbReference type="ChEBI" id="CHEBI:190135"/>
    </ligand>
</feature>
<dbReference type="InterPro" id="IPR023455">
    <property type="entry name" value="Dihydroorotate_DHASE_ETsu"/>
</dbReference>
<feature type="binding site" evidence="11 13">
    <location>
        <position position="243"/>
    </location>
    <ligand>
        <name>[2Fe-2S] cluster</name>
        <dbReference type="ChEBI" id="CHEBI:190135"/>
    </ligand>
</feature>
<dbReference type="GO" id="GO:0046872">
    <property type="term" value="F:metal ion binding"/>
    <property type="evidence" value="ECO:0007669"/>
    <property type="project" value="UniProtKB-KW"/>
</dbReference>
<dbReference type="GO" id="GO:0044205">
    <property type="term" value="P:'de novo' UMP biosynthetic process"/>
    <property type="evidence" value="ECO:0007669"/>
    <property type="project" value="UniProtKB-UniRule"/>
</dbReference>
<name>A0A8J6M9P2_9FIRM</name>
<dbReference type="PIRSF" id="PIRSF006816">
    <property type="entry name" value="Cyc3_hyd_g"/>
    <property type="match status" value="1"/>
</dbReference>
<feature type="binding site" evidence="11 12">
    <location>
        <begin position="78"/>
        <end position="79"/>
    </location>
    <ligand>
        <name>FAD</name>
        <dbReference type="ChEBI" id="CHEBI:57692"/>
    </ligand>
</feature>
<comment type="similarity">
    <text evidence="1 11">Belongs to the PyrK family.</text>
</comment>
<dbReference type="Pfam" id="PF10418">
    <property type="entry name" value="DHODB_Fe-S_bind"/>
    <property type="match status" value="1"/>
</dbReference>
<evidence type="ECO:0000256" key="4">
    <source>
        <dbReference type="ARBA" id="ARBA00022714"/>
    </source>
</evidence>
<dbReference type="GO" id="GO:0009055">
    <property type="term" value="F:electron transfer activity"/>
    <property type="evidence" value="ECO:0007669"/>
    <property type="project" value="UniProtKB-UniRule"/>
</dbReference>
<feature type="binding site" evidence="11 13">
    <location>
        <position position="222"/>
    </location>
    <ligand>
        <name>[2Fe-2S] cluster</name>
        <dbReference type="ChEBI" id="CHEBI:190135"/>
    </ligand>
</feature>
<dbReference type="AlphaFoldDB" id="A0A8J6M9P2"/>
<feature type="domain" description="FAD-binding FR-type" evidence="14">
    <location>
        <begin position="2"/>
        <end position="103"/>
    </location>
</feature>
<dbReference type="InterPro" id="IPR037117">
    <property type="entry name" value="Dihydroorotate_DH_ele_sf"/>
</dbReference>
<comment type="cofactor">
    <cofactor evidence="11 12">
        <name>FAD</name>
        <dbReference type="ChEBI" id="CHEBI:57692"/>
    </cofactor>
    <text evidence="11 12">Binds 1 FAD per subunit.</text>
</comment>
<keyword evidence="4 11" id="KW-0001">2Fe-2S</keyword>
<keyword evidence="2 11" id="KW-0813">Transport</keyword>
<evidence type="ECO:0000256" key="6">
    <source>
        <dbReference type="ARBA" id="ARBA00022827"/>
    </source>
</evidence>
<evidence type="ECO:0000256" key="2">
    <source>
        <dbReference type="ARBA" id="ARBA00022448"/>
    </source>
</evidence>
<keyword evidence="16" id="KW-1185">Reference proteome</keyword>
<keyword evidence="5 11" id="KW-0479">Metal-binding</keyword>